<keyword evidence="4" id="KW-1185">Reference proteome</keyword>
<dbReference type="PANTHER" id="PTHR31374">
    <property type="entry name" value="AUXIN-INDUCED PROTEIN-LIKE-RELATED"/>
    <property type="match status" value="1"/>
</dbReference>
<evidence type="ECO:0000313" key="3">
    <source>
        <dbReference type="EMBL" id="CAL5027832.1"/>
    </source>
</evidence>
<protein>
    <submittedName>
        <fullName evidence="3">Uncharacterized protein</fullName>
    </submittedName>
</protein>
<dbReference type="Pfam" id="PF02519">
    <property type="entry name" value="Auxin_inducible"/>
    <property type="match status" value="1"/>
</dbReference>
<gene>
    <name evidence="3" type="ORF">URODEC1_LOCUS79590</name>
</gene>
<accession>A0ABC9CYN1</accession>
<dbReference type="EMBL" id="OZ075140">
    <property type="protein sequence ID" value="CAL5027832.1"/>
    <property type="molecule type" value="Genomic_DNA"/>
</dbReference>
<dbReference type="Proteomes" id="UP001497457">
    <property type="component" value="Chromosome 30rd"/>
</dbReference>
<proteinExistence type="inferred from homology"/>
<comment type="similarity">
    <text evidence="1">Belongs to the ARG7 family.</text>
</comment>
<evidence type="ECO:0000313" key="4">
    <source>
        <dbReference type="Proteomes" id="UP001497457"/>
    </source>
</evidence>
<dbReference type="AlphaFoldDB" id="A0ABC9CYN1"/>
<name>A0ABC9CYN1_9POAL</name>
<evidence type="ECO:0000256" key="1">
    <source>
        <dbReference type="ARBA" id="ARBA00006974"/>
    </source>
</evidence>
<sequence>MEKLGRGRSTSSFPRSRAAEKKGFLAKTVERCRSLGRRLPPAPASAPVGCFPVVVGPERERFFVRAERASHPLFRALLDEAEAAYGFPGPAAAAGPLVLPCAAEEFRRVMAEVERDEEEVDDLARSASSAPRSPAAWRFFSKGDAARAGYLKMISPEPHA</sequence>
<reference evidence="3" key="1">
    <citation type="submission" date="2024-10" db="EMBL/GenBank/DDBJ databases">
        <authorList>
            <person name="Ryan C."/>
        </authorList>
    </citation>
    <scope>NUCLEOTIDE SEQUENCE [LARGE SCALE GENOMIC DNA]</scope>
</reference>
<dbReference type="InterPro" id="IPR003676">
    <property type="entry name" value="SAUR_fam"/>
</dbReference>
<dbReference type="PANTHER" id="PTHR31374:SF151">
    <property type="match status" value="1"/>
</dbReference>
<organism evidence="3 4">
    <name type="scientific">Urochloa decumbens</name>
    <dbReference type="NCBI Taxonomy" id="240449"/>
    <lineage>
        <taxon>Eukaryota</taxon>
        <taxon>Viridiplantae</taxon>
        <taxon>Streptophyta</taxon>
        <taxon>Embryophyta</taxon>
        <taxon>Tracheophyta</taxon>
        <taxon>Spermatophyta</taxon>
        <taxon>Magnoliopsida</taxon>
        <taxon>Liliopsida</taxon>
        <taxon>Poales</taxon>
        <taxon>Poaceae</taxon>
        <taxon>PACMAD clade</taxon>
        <taxon>Panicoideae</taxon>
        <taxon>Panicodae</taxon>
        <taxon>Paniceae</taxon>
        <taxon>Melinidinae</taxon>
        <taxon>Urochloa</taxon>
    </lineage>
</organism>
<evidence type="ECO:0000256" key="2">
    <source>
        <dbReference type="SAM" id="MobiDB-lite"/>
    </source>
</evidence>
<feature type="region of interest" description="Disordered" evidence="2">
    <location>
        <begin position="1"/>
        <end position="21"/>
    </location>
</feature>